<evidence type="ECO:0000256" key="1">
    <source>
        <dbReference type="SAM" id="MobiDB-lite"/>
    </source>
</evidence>
<dbReference type="Gramene" id="Bra035328.1">
    <property type="protein sequence ID" value="Bra035328.1-P"/>
    <property type="gene ID" value="Bra035328"/>
</dbReference>
<name>M4F2M9_BRACM</name>
<protein>
    <submittedName>
        <fullName evidence="2">Uncharacterized protein</fullName>
    </submittedName>
</protein>
<reference evidence="3" key="1">
    <citation type="journal article" date="2011" name="Nat. Genet.">
        <title>The genome of the mesopolyploid crop species Brassica rapa.</title>
        <authorList>
            <consortium name="Brassica rapa Genome Sequencing Project Consortium"/>
            <person name="Wang X."/>
            <person name="Wang H."/>
            <person name="Wang J."/>
            <person name="Sun R."/>
            <person name="Wu J."/>
            <person name="Liu S."/>
            <person name="Bai Y."/>
            <person name="Mun J.H."/>
            <person name="Bancroft I."/>
            <person name="Cheng F."/>
            <person name="Huang S."/>
            <person name="Li X."/>
            <person name="Hua W."/>
            <person name="Wang J."/>
            <person name="Wang X."/>
            <person name="Freeling M."/>
            <person name="Pires J.C."/>
            <person name="Paterson A.H."/>
            <person name="Chalhoub B."/>
            <person name="Wang B."/>
            <person name="Hayward A."/>
            <person name="Sharpe A.G."/>
            <person name="Park B.S."/>
            <person name="Weisshaar B."/>
            <person name="Liu B."/>
            <person name="Li B."/>
            <person name="Liu B."/>
            <person name="Tong C."/>
            <person name="Song C."/>
            <person name="Duran C."/>
            <person name="Peng C."/>
            <person name="Geng C."/>
            <person name="Koh C."/>
            <person name="Lin C."/>
            <person name="Edwards D."/>
            <person name="Mu D."/>
            <person name="Shen D."/>
            <person name="Soumpourou E."/>
            <person name="Li F."/>
            <person name="Fraser F."/>
            <person name="Conant G."/>
            <person name="Lassalle G."/>
            <person name="King G.J."/>
            <person name="Bonnema G."/>
            <person name="Tang H."/>
            <person name="Wang H."/>
            <person name="Belcram H."/>
            <person name="Zhou H."/>
            <person name="Hirakawa H."/>
            <person name="Abe H."/>
            <person name="Guo H."/>
            <person name="Wang H."/>
            <person name="Jin H."/>
            <person name="Parkin I.A."/>
            <person name="Batley J."/>
            <person name="Kim J.S."/>
            <person name="Just J."/>
            <person name="Li J."/>
            <person name="Xu J."/>
            <person name="Deng J."/>
            <person name="Kim J.A."/>
            <person name="Li J."/>
            <person name="Yu J."/>
            <person name="Meng J."/>
            <person name="Wang J."/>
            <person name="Min J."/>
            <person name="Poulain J."/>
            <person name="Wang J."/>
            <person name="Hatakeyama K."/>
            <person name="Wu K."/>
            <person name="Wang L."/>
            <person name="Fang L."/>
            <person name="Trick M."/>
            <person name="Links M.G."/>
            <person name="Zhao M."/>
            <person name="Jin M."/>
            <person name="Ramchiary N."/>
            <person name="Drou N."/>
            <person name="Berkman P.J."/>
            <person name="Cai Q."/>
            <person name="Huang Q."/>
            <person name="Li R."/>
            <person name="Tabata S."/>
            <person name="Cheng S."/>
            <person name="Zhang S."/>
            <person name="Zhang S."/>
            <person name="Huang S."/>
            <person name="Sato S."/>
            <person name="Sun S."/>
            <person name="Kwon S.J."/>
            <person name="Choi S.R."/>
            <person name="Lee T.H."/>
            <person name="Fan W."/>
            <person name="Zhao X."/>
            <person name="Tan X."/>
            <person name="Xu X."/>
            <person name="Wang Y."/>
            <person name="Qiu Y."/>
            <person name="Yin Y."/>
            <person name="Li Y."/>
            <person name="Du Y."/>
            <person name="Liao Y."/>
            <person name="Lim Y."/>
            <person name="Narusaka Y."/>
            <person name="Wang Y."/>
            <person name="Wang Z."/>
            <person name="Li Z."/>
            <person name="Wang Z."/>
            <person name="Xiong Z."/>
            <person name="Zhang Z."/>
        </authorList>
    </citation>
    <scope>NUCLEOTIDE SEQUENCE [LARGE SCALE GENOMIC DNA]</scope>
    <source>
        <strain evidence="3">cv. Chiifu-401-42</strain>
    </source>
</reference>
<keyword evidence="3" id="KW-1185">Reference proteome</keyword>
<evidence type="ECO:0000313" key="2">
    <source>
        <dbReference type="EnsemblPlants" id="Bra035328.1-P"/>
    </source>
</evidence>
<sequence length="455" mass="50567">MPPVSGQSASCSRSYARFTEEWSVCLARGSCREEKATSIDAALCTLIDGDPRSYIHISTRAMKRGFLGPSIKKPAGLCTIHKSKREASIDTFQAASIDSIHHQSIDTIHPTSIDKRQAAVIDKANKSSNNIVHRGTIHRGTVYHNTIHSSTIHRDTIQHDIVHLPSIDTIQIPSIATIHDSSIDTVHPVSVDTIHIPSIDTVHSVSVDTIHLPSIDTVHILSLDTVHTNTVHPNTVHRDTVHPNTVYPVWVDTIHLPSIDTVHIPSLDTVHPNTVHRDTVHPNNVHRNTIHRDTVTPMTNTTYGETEKVEALILKIDKKGIWRDEEGRPCSRTGRLINAEGNEIPDVIAVAEMNTFDLTSQCEQDEDIGIPTTHVKQPDIQVHHAYESKQKDELNREKLVNHDTVKDDEYHVSGEQSKVEEADTKDPTSASIDSSNSKSIDIRTSKTIGTDIFHR</sequence>
<dbReference type="HOGENOM" id="CLU_601825_0_0_1"/>
<accession>M4F2M9</accession>
<proteinExistence type="predicted"/>
<evidence type="ECO:0000313" key="3">
    <source>
        <dbReference type="Proteomes" id="UP000011750"/>
    </source>
</evidence>
<feature type="compositionally biased region" description="Basic and acidic residues" evidence="1">
    <location>
        <begin position="411"/>
        <end position="426"/>
    </location>
</feature>
<dbReference type="Proteomes" id="UP000011750">
    <property type="component" value="Unassembled WGS sequence"/>
</dbReference>
<organism evidence="2 3">
    <name type="scientific">Brassica campestris</name>
    <name type="common">Field mustard</name>
    <dbReference type="NCBI Taxonomy" id="3711"/>
    <lineage>
        <taxon>Eukaryota</taxon>
        <taxon>Viridiplantae</taxon>
        <taxon>Streptophyta</taxon>
        <taxon>Embryophyta</taxon>
        <taxon>Tracheophyta</taxon>
        <taxon>Spermatophyta</taxon>
        <taxon>Magnoliopsida</taxon>
        <taxon>eudicotyledons</taxon>
        <taxon>Gunneridae</taxon>
        <taxon>Pentapetalae</taxon>
        <taxon>rosids</taxon>
        <taxon>malvids</taxon>
        <taxon>Brassicales</taxon>
        <taxon>Brassicaceae</taxon>
        <taxon>Brassiceae</taxon>
        <taxon>Brassica</taxon>
    </lineage>
</organism>
<reference evidence="3" key="2">
    <citation type="journal article" date="2018" name="Hortic Res">
        <title>Improved Brassica rapa reference genome by single-molecule sequencing and chromosome conformation capture technologies.</title>
        <authorList>
            <person name="Zhang L."/>
            <person name="Cai X."/>
            <person name="Wu J."/>
            <person name="Liu M."/>
            <person name="Grob S."/>
            <person name="Cheng F."/>
            <person name="Liang J."/>
            <person name="Cai C."/>
            <person name="Liu Z."/>
            <person name="Liu B."/>
            <person name="Wang F."/>
            <person name="Li S."/>
            <person name="Liu F."/>
            <person name="Li X."/>
            <person name="Cheng L."/>
            <person name="Yang W."/>
            <person name="Li M.H."/>
            <person name="Grossniklaus U."/>
            <person name="Zheng H."/>
            <person name="Wang X."/>
        </authorList>
    </citation>
    <scope>NUCLEOTIDE SEQUENCE [LARGE SCALE GENOMIC DNA]</scope>
    <source>
        <strain evidence="3">cv. Chiifu-401-42</strain>
    </source>
</reference>
<dbReference type="EnsemblPlants" id="Bra035328.1">
    <property type="protein sequence ID" value="Bra035328.1-P"/>
    <property type="gene ID" value="Bra035328"/>
</dbReference>
<dbReference type="AlphaFoldDB" id="M4F2M9"/>
<dbReference type="InParanoid" id="M4F2M9"/>
<dbReference type="STRING" id="51351.M4F2M9"/>
<feature type="region of interest" description="Disordered" evidence="1">
    <location>
        <begin position="411"/>
        <end position="455"/>
    </location>
</feature>
<feature type="compositionally biased region" description="Low complexity" evidence="1">
    <location>
        <begin position="429"/>
        <end position="439"/>
    </location>
</feature>
<reference evidence="2" key="3">
    <citation type="submission" date="2023-03" db="UniProtKB">
        <authorList>
            <consortium name="EnsemblPlants"/>
        </authorList>
    </citation>
    <scope>IDENTIFICATION</scope>
    <source>
        <strain evidence="2">cv. Chiifu-401-42</strain>
    </source>
</reference>